<evidence type="ECO:0000256" key="1">
    <source>
        <dbReference type="SAM" id="MobiDB-lite"/>
    </source>
</evidence>
<feature type="region of interest" description="Disordered" evidence="1">
    <location>
        <begin position="1"/>
        <end position="69"/>
    </location>
</feature>
<feature type="non-terminal residue" evidence="2">
    <location>
        <position position="1"/>
    </location>
</feature>
<proteinExistence type="predicted"/>
<sequence length="69" mass="6405">GGGEGAGPGRAVSGVRSIFRGGRRPSRGRGGGGAGRGGGGGGGGGLRVGRGGRVEEMWGEKSAGKRGGG</sequence>
<protein>
    <submittedName>
        <fullName evidence="2">Uncharacterized protein</fullName>
    </submittedName>
</protein>
<feature type="compositionally biased region" description="Gly residues" evidence="1">
    <location>
        <begin position="28"/>
        <end position="51"/>
    </location>
</feature>
<accession>A0ABD7GPH3</accession>
<gene>
    <name evidence="2" type="ORF">DXF87_26055</name>
</gene>
<comment type="caution">
    <text evidence="2">The sequence shown here is derived from an EMBL/GenBank/DDBJ whole genome shotgun (WGS) entry which is preliminary data.</text>
</comment>
<reference evidence="2 3" key="1">
    <citation type="submission" date="2018-07" db="EMBL/GenBank/DDBJ databases">
        <title>The use of a cohorting ward and systematic surveillance cultures for the control of a Klebsiella pneumoniae carbapenemase (KPC)-producing Enterobacteriaceae outbreak.</title>
        <authorList>
            <person name="Doi Y."/>
        </authorList>
    </citation>
    <scope>NUCLEOTIDE SEQUENCE [LARGE SCALE GENOMIC DNA]</scope>
    <source>
        <strain evidence="2 3">1-RC-17-04017</strain>
    </source>
</reference>
<organism evidence="2 3">
    <name type="scientific">Enterobacter roggenkampii</name>
    <dbReference type="NCBI Taxonomy" id="1812935"/>
    <lineage>
        <taxon>Bacteria</taxon>
        <taxon>Pseudomonadati</taxon>
        <taxon>Pseudomonadota</taxon>
        <taxon>Gammaproteobacteria</taxon>
        <taxon>Enterobacterales</taxon>
        <taxon>Enterobacteriaceae</taxon>
        <taxon>Enterobacter</taxon>
        <taxon>Enterobacter cloacae complex</taxon>
    </lineage>
</organism>
<name>A0ABD7GPH3_9ENTR</name>
<feature type="compositionally biased region" description="Basic and acidic residues" evidence="1">
    <location>
        <begin position="52"/>
        <end position="63"/>
    </location>
</feature>
<evidence type="ECO:0000313" key="2">
    <source>
        <dbReference type="EMBL" id="RDT52431.1"/>
    </source>
</evidence>
<dbReference type="AlphaFoldDB" id="A0ABD7GPH3"/>
<evidence type="ECO:0000313" key="3">
    <source>
        <dbReference type="Proteomes" id="UP000255291"/>
    </source>
</evidence>
<dbReference type="Proteomes" id="UP000255291">
    <property type="component" value="Unassembled WGS sequence"/>
</dbReference>
<dbReference type="EMBL" id="QRBW01000320">
    <property type="protein sequence ID" value="RDT52431.1"/>
    <property type="molecule type" value="Genomic_DNA"/>
</dbReference>